<feature type="transmembrane region" description="Helical" evidence="13">
    <location>
        <begin position="313"/>
        <end position="333"/>
    </location>
</feature>
<evidence type="ECO:0000256" key="8">
    <source>
        <dbReference type="ARBA" id="ARBA00022842"/>
    </source>
</evidence>
<keyword evidence="9 13" id="KW-1133">Transmembrane helix</keyword>
<keyword evidence="4" id="KW-0813">Transport</keyword>
<proteinExistence type="inferred from homology"/>
<dbReference type="GO" id="GO:0015095">
    <property type="term" value="F:magnesium ion transmembrane transporter activity"/>
    <property type="evidence" value="ECO:0007669"/>
    <property type="project" value="TreeGrafter"/>
</dbReference>
<dbReference type="SUPFAM" id="SSF143865">
    <property type="entry name" value="CorA soluble domain-like"/>
    <property type="match status" value="1"/>
</dbReference>
<dbReference type="PANTHER" id="PTHR47685">
    <property type="entry name" value="MAGNESIUM TRANSPORT PROTEIN CORA"/>
    <property type="match status" value="1"/>
</dbReference>
<dbReference type="FunFam" id="1.20.58.340:FF:000001">
    <property type="entry name" value="Magnesium transport protein CorA"/>
    <property type="match status" value="1"/>
</dbReference>
<evidence type="ECO:0000256" key="3">
    <source>
        <dbReference type="ARBA" id="ARBA00019439"/>
    </source>
</evidence>
<evidence type="ECO:0000256" key="9">
    <source>
        <dbReference type="ARBA" id="ARBA00022989"/>
    </source>
</evidence>
<evidence type="ECO:0000313" key="15">
    <source>
        <dbReference type="Proteomes" id="UP000515955"/>
    </source>
</evidence>
<dbReference type="Proteomes" id="UP000515955">
    <property type="component" value="Chromosome"/>
</dbReference>
<reference evidence="14 15" key="1">
    <citation type="submission" date="2020-08" db="EMBL/GenBank/DDBJ databases">
        <title>Genome sequence of Sphingomonas rhizophila KACC 19189T.</title>
        <authorList>
            <person name="Hyun D.-W."/>
            <person name="Bae J.-W."/>
        </authorList>
    </citation>
    <scope>NUCLEOTIDE SEQUENCE [LARGE SCALE GENOMIC DNA]</scope>
    <source>
        <strain evidence="14 15">KACC 19189</strain>
    </source>
</reference>
<keyword evidence="8" id="KW-0460">Magnesium</keyword>
<feature type="transmembrane region" description="Helical" evidence="13">
    <location>
        <begin position="281"/>
        <end position="301"/>
    </location>
</feature>
<dbReference type="InterPro" id="IPR045863">
    <property type="entry name" value="CorA_TM1_TM2"/>
</dbReference>
<dbReference type="GO" id="GO:0015099">
    <property type="term" value="F:nickel cation transmembrane transporter activity"/>
    <property type="evidence" value="ECO:0007669"/>
    <property type="project" value="TreeGrafter"/>
</dbReference>
<evidence type="ECO:0000256" key="5">
    <source>
        <dbReference type="ARBA" id="ARBA00022475"/>
    </source>
</evidence>
<dbReference type="InterPro" id="IPR050829">
    <property type="entry name" value="CorA_MIT"/>
</dbReference>
<gene>
    <name evidence="14" type="ORF">H9L12_12905</name>
</gene>
<keyword evidence="6" id="KW-0997">Cell inner membrane</keyword>
<keyword evidence="10" id="KW-0406">Ion transport</keyword>
<name>A0A7G9SB41_9SPHN</name>
<keyword evidence="5" id="KW-1003">Cell membrane</keyword>
<comment type="similarity">
    <text evidence="2">Belongs to the CorA metal ion transporter (MIT) (TC 1.A.35) family.</text>
</comment>
<keyword evidence="15" id="KW-1185">Reference proteome</keyword>
<dbReference type="PANTHER" id="PTHR47685:SF1">
    <property type="entry name" value="MAGNESIUM TRANSPORT PROTEIN CORA"/>
    <property type="match status" value="1"/>
</dbReference>
<keyword evidence="7 13" id="KW-0812">Transmembrane</keyword>
<comment type="subcellular location">
    <subcellularLocation>
        <location evidence="1">Cell inner membrane</location>
        <topology evidence="1">Multi-pass membrane protein</topology>
    </subcellularLocation>
</comment>
<evidence type="ECO:0000256" key="7">
    <source>
        <dbReference type="ARBA" id="ARBA00022692"/>
    </source>
</evidence>
<evidence type="ECO:0000256" key="1">
    <source>
        <dbReference type="ARBA" id="ARBA00004429"/>
    </source>
</evidence>
<dbReference type="RefSeq" id="WP_187542063.1">
    <property type="nucleotide sequence ID" value="NZ_CP060717.1"/>
</dbReference>
<dbReference type="Pfam" id="PF01544">
    <property type="entry name" value="CorA"/>
    <property type="match status" value="1"/>
</dbReference>
<dbReference type="Gene3D" id="1.20.58.340">
    <property type="entry name" value="Magnesium transport protein CorA, transmembrane region"/>
    <property type="match status" value="2"/>
</dbReference>
<comment type="catalytic activity">
    <reaction evidence="12">
        <text>Mg(2+)(in) = Mg(2+)(out)</text>
        <dbReference type="Rhea" id="RHEA:29827"/>
        <dbReference type="ChEBI" id="CHEBI:18420"/>
    </reaction>
</comment>
<dbReference type="CDD" id="cd12837">
    <property type="entry name" value="EcCorA-like_u1"/>
    <property type="match status" value="1"/>
</dbReference>
<evidence type="ECO:0000256" key="2">
    <source>
        <dbReference type="ARBA" id="ARBA00009765"/>
    </source>
</evidence>
<dbReference type="InterPro" id="IPR045861">
    <property type="entry name" value="CorA_cytoplasmic_dom"/>
</dbReference>
<keyword evidence="11 13" id="KW-0472">Membrane</keyword>
<evidence type="ECO:0000256" key="12">
    <source>
        <dbReference type="ARBA" id="ARBA00034269"/>
    </source>
</evidence>
<dbReference type="GO" id="GO:0015087">
    <property type="term" value="F:cobalt ion transmembrane transporter activity"/>
    <property type="evidence" value="ECO:0007669"/>
    <property type="project" value="TreeGrafter"/>
</dbReference>
<evidence type="ECO:0000256" key="6">
    <source>
        <dbReference type="ARBA" id="ARBA00022519"/>
    </source>
</evidence>
<dbReference type="KEGG" id="srhi:H9L12_12905"/>
<evidence type="ECO:0000256" key="10">
    <source>
        <dbReference type="ARBA" id="ARBA00023065"/>
    </source>
</evidence>
<protein>
    <recommendedName>
        <fullName evidence="3">Magnesium transport protein CorA</fullName>
    </recommendedName>
</protein>
<dbReference type="AlphaFoldDB" id="A0A7G9SB41"/>
<sequence length="339" mass="37976">MPTANAEATTAAMLRLFGPECTPAPIDPAHCTALPESTVWIDLLEPTKEEERLAEKLLGTNIPTREELAEIEPSSRLYQKRGAAFMTMSVLFGVGDGQPDSDAVGFILNDKHVVTVRYIDPKPFVVFAEHVYAEPEIARDPKELLVRLLDAIVDRLADEFEVAGKDIETISRRIFQRHAHRSSDNKAPEMRLEAILMRIGKVEQLLAKLRETSVSTLRLLTFLQSLDMLEDDATNRRHVKSLVADADALNDHSNFLGDNLTFLLDATLGLISLEQNNVMKVFSVFAVIFMPPTLIAGVYGMNFEHMPELKWIFGYPFALALMLASAIIPFMVARRRGWL</sequence>
<dbReference type="GO" id="GO:0005886">
    <property type="term" value="C:plasma membrane"/>
    <property type="evidence" value="ECO:0007669"/>
    <property type="project" value="UniProtKB-SubCell"/>
</dbReference>
<dbReference type="Gene3D" id="3.30.460.20">
    <property type="entry name" value="CorA soluble domain-like"/>
    <property type="match status" value="1"/>
</dbReference>
<accession>A0A7G9SB41</accession>
<dbReference type="InterPro" id="IPR002523">
    <property type="entry name" value="MgTranspt_CorA/ZnTranspt_ZntB"/>
</dbReference>
<evidence type="ECO:0000256" key="13">
    <source>
        <dbReference type="SAM" id="Phobius"/>
    </source>
</evidence>
<evidence type="ECO:0000256" key="11">
    <source>
        <dbReference type="ARBA" id="ARBA00023136"/>
    </source>
</evidence>
<dbReference type="EMBL" id="CP060717">
    <property type="protein sequence ID" value="QNN65066.1"/>
    <property type="molecule type" value="Genomic_DNA"/>
</dbReference>
<evidence type="ECO:0000313" key="14">
    <source>
        <dbReference type="EMBL" id="QNN65066.1"/>
    </source>
</evidence>
<organism evidence="14 15">
    <name type="scientific">Sphingomonas rhizophila</name>
    <dbReference type="NCBI Taxonomy" id="2071607"/>
    <lineage>
        <taxon>Bacteria</taxon>
        <taxon>Pseudomonadati</taxon>
        <taxon>Pseudomonadota</taxon>
        <taxon>Alphaproteobacteria</taxon>
        <taxon>Sphingomonadales</taxon>
        <taxon>Sphingomonadaceae</taxon>
        <taxon>Sphingomonas</taxon>
    </lineage>
</organism>
<evidence type="ECO:0000256" key="4">
    <source>
        <dbReference type="ARBA" id="ARBA00022448"/>
    </source>
</evidence>
<dbReference type="SUPFAM" id="SSF144083">
    <property type="entry name" value="Magnesium transport protein CorA, transmembrane region"/>
    <property type="match status" value="1"/>
</dbReference>